<keyword evidence="4 9" id="KW-0812">Transmembrane</keyword>
<evidence type="ECO:0000313" key="10">
    <source>
        <dbReference type="EMBL" id="OGM77814.1"/>
    </source>
</evidence>
<dbReference type="InterPro" id="IPR038379">
    <property type="entry name" value="SecE_sf"/>
</dbReference>
<evidence type="ECO:0000313" key="11">
    <source>
        <dbReference type="Proteomes" id="UP000179241"/>
    </source>
</evidence>
<keyword evidence="2 9" id="KW-0813">Transport</keyword>
<dbReference type="GO" id="GO:0005886">
    <property type="term" value="C:plasma membrane"/>
    <property type="evidence" value="ECO:0007669"/>
    <property type="project" value="UniProtKB-SubCell"/>
</dbReference>
<evidence type="ECO:0000256" key="6">
    <source>
        <dbReference type="ARBA" id="ARBA00022989"/>
    </source>
</evidence>
<proteinExistence type="inferred from homology"/>
<evidence type="ECO:0000256" key="1">
    <source>
        <dbReference type="ARBA" id="ARBA00004370"/>
    </source>
</evidence>
<keyword evidence="5 9" id="KW-0653">Protein transport</keyword>
<dbReference type="EMBL" id="MGHU01000011">
    <property type="protein sequence ID" value="OGM77814.1"/>
    <property type="molecule type" value="Genomic_DNA"/>
</dbReference>
<dbReference type="GO" id="GO:0006605">
    <property type="term" value="P:protein targeting"/>
    <property type="evidence" value="ECO:0007669"/>
    <property type="project" value="UniProtKB-UniRule"/>
</dbReference>
<comment type="caution">
    <text evidence="10">The sequence shown here is derived from an EMBL/GenBank/DDBJ whole genome shotgun (WGS) entry which is preliminary data.</text>
</comment>
<keyword evidence="3 9" id="KW-1003">Cell membrane</keyword>
<dbReference type="AlphaFoldDB" id="A0A1F8CNA0"/>
<evidence type="ECO:0000256" key="5">
    <source>
        <dbReference type="ARBA" id="ARBA00022927"/>
    </source>
</evidence>
<evidence type="ECO:0000256" key="4">
    <source>
        <dbReference type="ARBA" id="ARBA00022692"/>
    </source>
</evidence>
<protein>
    <recommendedName>
        <fullName evidence="9">Protein translocase subunit SecE</fullName>
    </recommendedName>
</protein>
<dbReference type="GO" id="GO:0009306">
    <property type="term" value="P:protein secretion"/>
    <property type="evidence" value="ECO:0007669"/>
    <property type="project" value="UniProtKB-UniRule"/>
</dbReference>
<dbReference type="GO" id="GO:0008320">
    <property type="term" value="F:protein transmembrane transporter activity"/>
    <property type="evidence" value="ECO:0007669"/>
    <property type="project" value="UniProtKB-UniRule"/>
</dbReference>
<reference evidence="10 11" key="1">
    <citation type="journal article" date="2016" name="Nat. Commun.">
        <title>Thousands of microbial genomes shed light on interconnected biogeochemical processes in an aquifer system.</title>
        <authorList>
            <person name="Anantharaman K."/>
            <person name="Brown C.T."/>
            <person name="Hug L.A."/>
            <person name="Sharon I."/>
            <person name="Castelle C.J."/>
            <person name="Probst A.J."/>
            <person name="Thomas B.C."/>
            <person name="Singh A."/>
            <person name="Wilkins M.J."/>
            <person name="Karaoz U."/>
            <person name="Brodie E.L."/>
            <person name="Williams K.H."/>
            <person name="Hubbard S.S."/>
            <person name="Banfield J.F."/>
        </authorList>
    </citation>
    <scope>NUCLEOTIDE SEQUENCE [LARGE SCALE GENOMIC DNA]</scope>
</reference>
<keyword evidence="6 9" id="KW-1133">Transmembrane helix</keyword>
<dbReference type="HAMAP" id="MF_00422">
    <property type="entry name" value="SecE"/>
    <property type="match status" value="1"/>
</dbReference>
<accession>A0A1F8CNA0</accession>
<sequence length="61" mass="6843">MSKIRQFLSEVRGELAKIVWPKRETVIRLTLIVITFSAIVGGFLGGLDLVFTNLIKIVLTK</sequence>
<evidence type="ECO:0000256" key="9">
    <source>
        <dbReference type="HAMAP-Rule" id="MF_00422"/>
    </source>
</evidence>
<dbReference type="PANTHER" id="PTHR33910:SF1">
    <property type="entry name" value="PROTEIN TRANSLOCASE SUBUNIT SECE"/>
    <property type="match status" value="1"/>
</dbReference>
<name>A0A1F8CNA0_9BACT</name>
<dbReference type="GO" id="GO:0065002">
    <property type="term" value="P:intracellular protein transmembrane transport"/>
    <property type="evidence" value="ECO:0007669"/>
    <property type="project" value="UniProtKB-UniRule"/>
</dbReference>
<dbReference type="InterPro" id="IPR005807">
    <property type="entry name" value="SecE_bac"/>
</dbReference>
<dbReference type="PANTHER" id="PTHR33910">
    <property type="entry name" value="PROTEIN TRANSLOCASE SUBUNIT SECE"/>
    <property type="match status" value="1"/>
</dbReference>
<comment type="function">
    <text evidence="9">Essential subunit of the Sec protein translocation channel SecYEG. Clamps together the 2 halves of SecY. May contact the channel plug during translocation.</text>
</comment>
<dbReference type="Pfam" id="PF00584">
    <property type="entry name" value="SecE"/>
    <property type="match status" value="1"/>
</dbReference>
<dbReference type="NCBIfam" id="TIGR00964">
    <property type="entry name" value="secE_bact"/>
    <property type="match status" value="1"/>
</dbReference>
<gene>
    <name evidence="9" type="primary">secE</name>
    <name evidence="10" type="ORF">A2188_02230</name>
</gene>
<comment type="subcellular location">
    <subcellularLocation>
        <location evidence="9">Cell membrane</location>
        <topology evidence="9">Single-pass membrane protein</topology>
    </subcellularLocation>
    <subcellularLocation>
        <location evidence="1">Membrane</location>
    </subcellularLocation>
</comment>
<dbReference type="Gene3D" id="1.20.5.1030">
    <property type="entry name" value="Preprotein translocase secy subunit"/>
    <property type="match status" value="1"/>
</dbReference>
<dbReference type="InterPro" id="IPR001901">
    <property type="entry name" value="Translocase_SecE/Sec61-g"/>
</dbReference>
<organism evidence="10 11">
    <name type="scientific">Candidatus Woesebacteria bacterium RIFOXYA1_FULL_43_9</name>
    <dbReference type="NCBI Taxonomy" id="1802534"/>
    <lineage>
        <taxon>Bacteria</taxon>
        <taxon>Candidatus Woeseibacteriota</taxon>
    </lineage>
</organism>
<dbReference type="Proteomes" id="UP000179241">
    <property type="component" value="Unassembled WGS sequence"/>
</dbReference>
<dbReference type="GO" id="GO:0043952">
    <property type="term" value="P:protein transport by the Sec complex"/>
    <property type="evidence" value="ECO:0007669"/>
    <property type="project" value="UniProtKB-UniRule"/>
</dbReference>
<keyword evidence="7 9" id="KW-0811">Translocation</keyword>
<comment type="subunit">
    <text evidence="9">Component of the Sec protein translocase complex. Heterotrimer consisting of SecY, SecE and SecG subunits. The heterotrimers can form oligomers, although 1 heterotrimer is thought to be able to translocate proteins. Interacts with the ribosome. Interacts with SecDF, and other proteins may be involved. Interacts with SecA.</text>
</comment>
<evidence type="ECO:0000256" key="8">
    <source>
        <dbReference type="ARBA" id="ARBA00023136"/>
    </source>
</evidence>
<feature type="transmembrane region" description="Helical" evidence="9">
    <location>
        <begin position="29"/>
        <end position="51"/>
    </location>
</feature>
<comment type="similarity">
    <text evidence="9">Belongs to the SecE/SEC61-gamma family.</text>
</comment>
<keyword evidence="8 9" id="KW-0472">Membrane</keyword>
<evidence type="ECO:0000256" key="3">
    <source>
        <dbReference type="ARBA" id="ARBA00022475"/>
    </source>
</evidence>
<evidence type="ECO:0000256" key="2">
    <source>
        <dbReference type="ARBA" id="ARBA00022448"/>
    </source>
</evidence>
<evidence type="ECO:0000256" key="7">
    <source>
        <dbReference type="ARBA" id="ARBA00023010"/>
    </source>
</evidence>